<dbReference type="Gene3D" id="3.40.50.1820">
    <property type="entry name" value="alpha/beta hydrolase"/>
    <property type="match status" value="1"/>
</dbReference>
<keyword evidence="5" id="KW-0378">Hydrolase</keyword>
<organism evidence="10">
    <name type="scientific">Zea mays</name>
    <name type="common">Maize</name>
    <dbReference type="NCBI Taxonomy" id="4577"/>
    <lineage>
        <taxon>Eukaryota</taxon>
        <taxon>Viridiplantae</taxon>
        <taxon>Streptophyta</taxon>
        <taxon>Embryophyta</taxon>
        <taxon>Tracheophyta</taxon>
        <taxon>Spermatophyta</taxon>
        <taxon>Magnoliopsida</taxon>
        <taxon>Liliopsida</taxon>
        <taxon>Poales</taxon>
        <taxon>Poaceae</taxon>
        <taxon>PACMAD clade</taxon>
        <taxon>Panicoideae</taxon>
        <taxon>Andropogonodae</taxon>
        <taxon>Andropogoneae</taxon>
        <taxon>Tripsacinae</taxon>
        <taxon>Zea</taxon>
    </lineage>
</organism>
<proteinExistence type="predicted"/>
<evidence type="ECO:0000256" key="4">
    <source>
        <dbReference type="ARBA" id="ARBA00022737"/>
    </source>
</evidence>
<accession>A0A3L6ECH8</accession>
<dbReference type="ExpressionAtlas" id="A0A3L6ECH8">
    <property type="expression patterns" value="baseline and differential"/>
</dbReference>
<dbReference type="InterPro" id="IPR011990">
    <property type="entry name" value="TPR-like_helical_dom_sf"/>
</dbReference>
<dbReference type="EMBL" id="NCVQ01000007">
    <property type="protein sequence ID" value="PWZ18729.1"/>
    <property type="molecule type" value="Genomic_DNA"/>
</dbReference>
<dbReference type="Gene3D" id="1.25.40.10">
    <property type="entry name" value="Tetratricopeptide repeat domain"/>
    <property type="match status" value="3"/>
</dbReference>
<keyword evidence="4" id="KW-0677">Repeat</keyword>
<dbReference type="GO" id="GO:0016787">
    <property type="term" value="F:hydrolase activity"/>
    <property type="evidence" value="ECO:0007669"/>
    <property type="project" value="UniProtKB-KW"/>
</dbReference>
<keyword evidence="2" id="KW-0964">Secreted</keyword>
<feature type="domain" description="Lipase-like C-terminal" evidence="9">
    <location>
        <begin position="87"/>
        <end position="198"/>
    </location>
</feature>
<dbReference type="GO" id="GO:0005576">
    <property type="term" value="C:extracellular region"/>
    <property type="evidence" value="ECO:0007669"/>
    <property type="project" value="UniProtKB-SubCell"/>
</dbReference>
<reference evidence="10" key="1">
    <citation type="journal article" date="2018" name="Nat. Genet.">
        <title>Extensive intraspecific gene order and gene structural variations between Mo17 and other maize genomes.</title>
        <authorList>
            <person name="Sun S."/>
            <person name="Zhou Y."/>
            <person name="Chen J."/>
            <person name="Shi J."/>
            <person name="Zhao H."/>
            <person name="Zhao H."/>
            <person name="Song W."/>
            <person name="Zhang M."/>
            <person name="Cui Y."/>
            <person name="Dong X."/>
            <person name="Liu H."/>
            <person name="Ma X."/>
            <person name="Jiao Y."/>
            <person name="Wang B."/>
            <person name="Wei X."/>
            <person name="Stein J.C."/>
            <person name="Glaubitz J.C."/>
            <person name="Lu F."/>
            <person name="Yu G."/>
            <person name="Liang C."/>
            <person name="Fengler K."/>
            <person name="Li B."/>
            <person name="Rafalski A."/>
            <person name="Schnable P.S."/>
            <person name="Ware D.H."/>
            <person name="Buckler E.S."/>
            <person name="Lai J."/>
        </authorList>
    </citation>
    <scope>NUCLEOTIDE SEQUENCE [LARGE SCALE GENOMIC DNA]</scope>
    <source>
        <tissue evidence="10">Seedling</tissue>
    </source>
</reference>
<evidence type="ECO:0000256" key="7">
    <source>
        <dbReference type="ARBA" id="ARBA00023098"/>
    </source>
</evidence>
<dbReference type="Pfam" id="PF13041">
    <property type="entry name" value="PPR_2"/>
    <property type="match status" value="1"/>
</dbReference>
<dbReference type="InterPro" id="IPR029058">
    <property type="entry name" value="AB_hydrolase_fold"/>
</dbReference>
<evidence type="ECO:0000313" key="10">
    <source>
        <dbReference type="EMBL" id="PWZ18729.1"/>
    </source>
</evidence>
<sequence>MARFILSLMELGVSATVHMLFGLYVFSTAVAADISQAAAASGCLLLRRPPPAAAGSTGGALVDVAAAGESDELRGAAPVILDASPPPIVLVHGIFGFGKGRLGGLSYFAGAEKKDDRVLVPDLGSLTSIHDRARELFYYLKGGQVDYGEEHSKVCGHNRFGRIYHTGHYPVWDEHNPVHFVGHSAGAQVVRVLHQMLADKAFPGHDTSEDWVVSLTSLSGALNGTTRTYYDGMLVVDGRSMKSICLLQLCRLGVIVYDWLDIPWLKNYYNFGFDHYEMSWRKVGFSGLINLLLGHTGPFASGDWILPDLTIQGSMKLNSTLRTFPNTFYFSYATKKTRKIFGITVPSSVLGVHPILFLRVLQMCMWRHPQNAPLPYKGYRDEDWEDNDGALNTISMTHPRIPIEHPHHFVVDDSDCHPLQPGIWYYKIIEADHILFIVNRERAGVQFDLLPFTSVSVPPDVISSTWPPHSPSPLHPPPDPAGTWCSASCSSTSPALPPFTASHLRAAVSLLATSLTALPGPDPDPVSALHDHSFPTLLAVSPLASLELLSLLRSRPRLGLAVFSFRRVLSPVPSISEFALAISLAGRAGDHDAAAALFADGTAIHSPNLGLYNALMSAYMHSGLLDNCIEVFHALERDPRCGPPNVDSYNILIALFGRSILVDHMERTLQSLDASGQPRTIGTYNAIISGYLTAWMWDKMEASFQEMVSFHVAPDATTHKLMLRGYAHAGMICKMEQAYERACKLGIKVDILHIRAMLCAYCKFYHVGRIQKIEDLLKKLGPDDYRPWLNVLLIKVYAQEGLTEGMELYISEALERNTIVTAVKVMRSIICNYFQYDAVDRLALFVRRAEDAGWKLCRSLYHCKMVMYGKHYRLEEMHGVLDEMECLKFDRTKKTFWIMYKAYVSCGRRTEANTIIGMMWKHGFAVRDDMSDQ</sequence>
<dbReference type="PROSITE" id="PS51375">
    <property type="entry name" value="PPR"/>
    <property type="match status" value="1"/>
</dbReference>
<name>A0A3L6ECH8_MAIZE</name>
<dbReference type="Pfam" id="PF24708">
    <property type="entry name" value="Lip_C"/>
    <property type="match status" value="1"/>
</dbReference>
<dbReference type="PANTHER" id="PTHR34043">
    <property type="entry name" value="ALPHA/BETA-HYDROLASES SUPERFAMILY PROTEIN"/>
    <property type="match status" value="1"/>
</dbReference>
<dbReference type="SUPFAM" id="SSF53474">
    <property type="entry name" value="alpha/beta-Hydrolases"/>
    <property type="match status" value="1"/>
</dbReference>
<evidence type="ECO:0000256" key="5">
    <source>
        <dbReference type="ARBA" id="ARBA00022801"/>
    </source>
</evidence>
<evidence type="ECO:0000256" key="1">
    <source>
        <dbReference type="ARBA" id="ARBA00004613"/>
    </source>
</evidence>
<evidence type="ECO:0000256" key="3">
    <source>
        <dbReference type="ARBA" id="ARBA00022729"/>
    </source>
</evidence>
<comment type="subcellular location">
    <subcellularLocation>
        <location evidence="1">Secreted</location>
    </subcellularLocation>
</comment>
<evidence type="ECO:0000256" key="8">
    <source>
        <dbReference type="PROSITE-ProRule" id="PRU00708"/>
    </source>
</evidence>
<feature type="repeat" description="PPR" evidence="8">
    <location>
        <begin position="680"/>
        <end position="714"/>
    </location>
</feature>
<evidence type="ECO:0000259" key="9">
    <source>
        <dbReference type="Pfam" id="PF24708"/>
    </source>
</evidence>
<keyword evidence="3" id="KW-0732">Signal</keyword>
<keyword evidence="7" id="KW-0443">Lipid metabolism</keyword>
<evidence type="ECO:0000256" key="2">
    <source>
        <dbReference type="ARBA" id="ARBA00022525"/>
    </source>
</evidence>
<evidence type="ECO:0000256" key="6">
    <source>
        <dbReference type="ARBA" id="ARBA00022946"/>
    </source>
</evidence>
<dbReference type="Pfam" id="PF13812">
    <property type="entry name" value="PPR_3"/>
    <property type="match status" value="1"/>
</dbReference>
<gene>
    <name evidence="10" type="primary">At2g30780_1</name>
    <name evidence="10" type="ORF">Zm00014a_023811</name>
</gene>
<dbReference type="AlphaFoldDB" id="A0A3L6ECH8"/>
<dbReference type="Proteomes" id="UP000251960">
    <property type="component" value="Chromosome 6"/>
</dbReference>
<dbReference type="GO" id="GO:0006629">
    <property type="term" value="P:lipid metabolic process"/>
    <property type="evidence" value="ECO:0007669"/>
    <property type="project" value="UniProtKB-KW"/>
</dbReference>
<protein>
    <submittedName>
        <fullName evidence="10">Pentatricopeptide repeat-containing protein</fullName>
    </submittedName>
</protein>
<dbReference type="InterPro" id="IPR056304">
    <property type="entry name" value="Lip-like_C"/>
</dbReference>
<dbReference type="PANTHER" id="PTHR34043:SF3">
    <property type="entry name" value="ALPHA_BETA-HYDROLASES SUPERFAMILY PROTEIN"/>
    <property type="match status" value="1"/>
</dbReference>
<keyword evidence="6" id="KW-0809">Transit peptide</keyword>
<dbReference type="InterPro" id="IPR002885">
    <property type="entry name" value="PPR_rpt"/>
</dbReference>
<comment type="caution">
    <text evidence="10">The sequence shown here is derived from an EMBL/GenBank/DDBJ whole genome shotgun (WGS) entry which is preliminary data.</text>
</comment>